<organism evidence="1 2">
    <name type="scientific">Microvirga lotononidis</name>
    <dbReference type="NCBI Taxonomy" id="864069"/>
    <lineage>
        <taxon>Bacteria</taxon>
        <taxon>Pseudomonadati</taxon>
        <taxon>Pseudomonadota</taxon>
        <taxon>Alphaproteobacteria</taxon>
        <taxon>Hyphomicrobiales</taxon>
        <taxon>Methylobacteriaceae</taxon>
        <taxon>Microvirga</taxon>
    </lineage>
</organism>
<dbReference type="STRING" id="864069.MicloDRAFT_00027130"/>
<reference evidence="1 2" key="1">
    <citation type="submission" date="2012-02" db="EMBL/GenBank/DDBJ databases">
        <title>Improved High-Quality Draft sequence of Microvirga sp. WSM3557.</title>
        <authorList>
            <consortium name="US DOE Joint Genome Institute"/>
            <person name="Lucas S."/>
            <person name="Han J."/>
            <person name="Lapidus A."/>
            <person name="Cheng J.-F."/>
            <person name="Goodwin L."/>
            <person name="Pitluck S."/>
            <person name="Peters L."/>
            <person name="Zhang X."/>
            <person name="Detter J.C."/>
            <person name="Han C."/>
            <person name="Tapia R."/>
            <person name="Land M."/>
            <person name="Hauser L."/>
            <person name="Kyrpides N."/>
            <person name="Ivanova N."/>
            <person name="Pagani I."/>
            <person name="Brau L."/>
            <person name="Yates R."/>
            <person name="O'Hara G."/>
            <person name="Rui T."/>
            <person name="Howieson J."/>
            <person name="Reeve W."/>
            <person name="Woyke T."/>
        </authorList>
    </citation>
    <scope>NUCLEOTIDE SEQUENCE [LARGE SCALE GENOMIC DNA]</scope>
    <source>
        <strain evidence="1 2">WSM3557</strain>
    </source>
</reference>
<dbReference type="EMBL" id="JH660644">
    <property type="protein sequence ID" value="EIM28575.1"/>
    <property type="molecule type" value="Genomic_DNA"/>
</dbReference>
<dbReference type="HOGENOM" id="CLU_136720_0_0_5"/>
<dbReference type="OrthoDB" id="8256264at2"/>
<accession>I4YX83</accession>
<dbReference type="PATRIC" id="fig|864069.3.peg.2933"/>
<keyword evidence="2" id="KW-1185">Reference proteome</keyword>
<dbReference type="RefSeq" id="WP_009491853.1">
    <property type="nucleotide sequence ID" value="NZ_CP141049.1"/>
</dbReference>
<dbReference type="AlphaFoldDB" id="I4YX83"/>
<evidence type="ECO:0000313" key="2">
    <source>
        <dbReference type="Proteomes" id="UP000003947"/>
    </source>
</evidence>
<dbReference type="Proteomes" id="UP000003947">
    <property type="component" value="Unassembled WGS sequence"/>
</dbReference>
<dbReference type="InterPro" id="IPR045384">
    <property type="entry name" value="DUF6527"/>
</dbReference>
<dbReference type="eggNOG" id="ENOG5032SZZ">
    <property type="taxonomic scope" value="Bacteria"/>
</dbReference>
<dbReference type="Pfam" id="PF20137">
    <property type="entry name" value="BubE"/>
    <property type="match status" value="1"/>
</dbReference>
<gene>
    <name evidence="1" type="ORF">MicloDRAFT_00027130</name>
</gene>
<proteinExistence type="predicted"/>
<sequence>MTRIDQLSPEFVEYIPERPAPGFLYVSKRYATALHLCCCGCGSEVVTPLNPAKWHLKEDGGTVSLSPSIGNWSFPCQSHYWIKGNRVSWAGAMAPEVIAAVKARDRRDAAALAPEPAGFLSRLGRVLARTLSKIGNWWRG</sequence>
<evidence type="ECO:0000313" key="1">
    <source>
        <dbReference type="EMBL" id="EIM28575.1"/>
    </source>
</evidence>
<protein>
    <submittedName>
        <fullName evidence="1">Uncharacterized protein</fullName>
    </submittedName>
</protein>
<name>I4YX83_9HYPH</name>